<feature type="domain" description="VWFD" evidence="5">
    <location>
        <begin position="398"/>
        <end position="572"/>
    </location>
</feature>
<feature type="domain" description="VWFD" evidence="5">
    <location>
        <begin position="1956"/>
        <end position="2130"/>
    </location>
</feature>
<sequence>MGPSAVCISWGDPHYITFDGTKVNFQGACTYNLVQAQERDSARPAFRILATNERRGSDRVSYTAGARIEIYQHVITLGQGRVVMLDGVQVTLPLQLAEGVSVRLGGRNVILRTTFGLRVAYNGNHRLEVSVPPAYTNNIRGLCGNFNNDPQDDLEKPDGTTASSHTEFGNSWEVDVDNSCPGAVEPVNPGPNCEPGLQAVVESENWCGEIRETFQSCNDVVDPTPYFDACVYDVCEYQGSLEVLCQSLEAYAAACLANGVELDDWRTLTLCPTSCPVHQHYTACGSSCPAVCTDLTAADSCNEPCVEGCQCNQGFVLSGQDCIPEDQCGCLSDGIYHALNEEWGLDNGQQCTCHNQNNITCRQVECNDGFAWGLEDGKWDCHCQLDNNCEGTRPEAEGICVSWGDPHYLTFDGRNLNYQGACTYILAKAEQQTDALPAFEIQATNDRRGSNRVSYTDSARIDINGHTVILGQGRIVTLNGLQVTPPVNLAQGINIQFSGPNVVLSTTFGLRVSFDGNHRLEVVVPPAYFNTTQGICGNFNDDSTDDLMMPDGNMAADAVQLGNSWKTNTSCPDQVGPVSPNCDPGLQAIIQNDERCGKIMEDFQACHSVVNPLAYYEACVFDVCEYQGSLEMLCQNLEAYVQACATQGIDLGDWRTPTVCPLTCPVNSHYTTCASACPATCTDVAAPNQCNHPCKEACECDHGFVLSGEVCVPQEQCGCLIDGIYYALNEEWGLENGQRCTCRGENNSTCRDVECNSGFTWSLVDGQWGCHCQQDNVCGGTNPELEGVCVSWGDPHYITFDGRNLNYQGACTYILSKADQQNDQLPAFEIQGTNDRKGSNRVSCTDSASITVYQHTVTIGQGRVVTLNGQQVTTPINLAEGINVRLSGPNVVLSTTFGLRVSFDGNTRLEIVVPQGYSNITQGICGNFNGDDSDDMIMSNGSMASNAIDWGNSWKTNTSCPDEIGTVDPVASCTEGLKTIIESDERCGKIMEDFQACHDAVAPEPYFIACVYDVCEYQGSLEFLCQNLEAYVQACSDNGIDLGEWRTPTICPLTCPINSHYTTCASACPATCTDVAAPNQCNHPCKEACECDLGFVLSGEVCVPQEQCGCLKDGIYYPLGAEWSEANGQTCSCRGQNDISCQQVVCEDGFFWNLEDGTWDCRCLPDRDCDGERGPVEAICVSWGDPHYITFDGKNMNFMGACTYILSKASRQNDQLPAFEIQATNDRRGSDRVSYTDSALINIYQHTVILGQGRIVTLNGLQVTPPVNLAQGINIQMSGPNVVLSTTFGLRVSFDGNHRLEVVVPPTYFNTTQGICGNFNGDQSDDTLKSDGSVAIDANDWGNSWKTNTSCPDEDQIVTPDCEPGLQTIIESNERCGKIMEDFQACHSWVDPQAYYEACVFDVCEYQGSLEMLCQTLEAYVQACAEQGLDLGDWRTPTICPLTCPVNSHYTTCASACPATCTDVAAPNQCNHPCKEACECDLGFVLSGEVCVPQEQCGCLKDGIYYPLGAEWSEANGQTCSCRGQNDISCQQVVCEDGFFWNLEDGTWDCRCLPDRDCDGERGPVEAICVSWGDPHYITFDGMNMNFMGACTYILSKASRQNDQLPAFEIQATNDRRGSDRVSYTDSALINIYQHTVILGQGRIVTLNGLQVTPPVNLAQGINIQMSGPNVVLSTTFGLRVSFDGNHRLEVVVPPTYFNTTQGICGNFNGDKADDMLKSDGIMAIDANEWGNSWKTNTSCPDEVQIVTPDCEPGLQTIIESNERCGKIMEDFQACHSWVDPQAYYEACVFDVCEYQGSLEMLCQTLEAYVQACAEQGLDLGDWRTPTICPLTCPVNSHYTTCASACPATCTDVAAPNQCNHPCKEACECDLGFVLSGEVCVPQEQCGCLKDGIYYPLGAEWSEANGQTCSCRGQNDISCQQVVCEDGFFWNLEDGTWDCRCLPDRDCDGERGPVEAICVSWGDPHYITFDGKNMNFMGACTYILSKASRQNDQLPAFEIQATNDRRGSDRVSYTDSALINIYQHTVILGQGRIVTLNGLQVTPPVNLAQGINIQLSGPNVVLSTTFGLRVSFDGNHRLEVVVPPTYFNTTQGICGNFNGDKADDMLKSDGIMAIDANEWGNSWKTNTSCPDEVQIVTPDCEPGLQTIIESNERCGKIMEDFQACHSWVDPQAYYEACVFDVCEYQGSLEMLCQTLEAYVQACAEQGLDLGDWRTPTICPLTCPVNSHYTTCASACPATCTDVAAPNQCNHPCKEACECDLGFVLSGEVCVPQEQCGCLKDGIYYPLSAEWSEANGQTCSCRGQNDISCQQVVCEDGFFWNLEDGTWDCRCLPDRDCDGERGPVEAICVSWGDPHYITFDGKNMNFMGACTYILSKASRQNDQLPAFEIQATNDRRGSDRVSYTDSALINIYQHTVILGQGRIVTLNGLQVTPPVNLAQGINIQLSGPNVVLSTTFGLRVSFDGNHRLEVVVPPTYFNTTQGICGNFNGDKADDMLKSDGIMAIDANEWGNSWKTNTSCPNEVQIVTPDCEPGLQTIIESNERCGKIMEDFQACHSWVDPQAYYEACVFDVCEYQGSLEMLCQTLEAYVQACAEQGLDLGDWRTPTICPLTCPVNSHYTTCASACPATCTDVAAPNQCNHPCKEACECDLGFVLSGEVCVPQEQCGCLKDGIYYPLGAEWSEANGQTCSCRGQNDISCQQVVCEDGFFWNLEDGTWDCRCLPDRDCDGERGPVEAICVSWGDPHYITFDGKNMNFMGACTYILSKASRQNDQLPAFEIQATNDRRGSDRVSYTDSALINIYQHTVILGQGRIVTLNGLQVTPPVNLAQGINIQLSGPNVVLSTTFGLRVSFDGNHRLEVVVPPTYFNTTQGICGNFNGDKADDMLKSDGIMAIDANEWGNSWKTNTSCPDEVQIVTPDCEPGLQTIIESNERCGKIMEDFQACHSWVDPQAYYEACVFDVCEYQGSLEMLCQTLEAYVQACAEQGLDLGDWRTPTICPLTCPVNSHYTTCASACPATCTDVAAPNQCNHPCKEACECDLGFVLSGEVCVPQEQCGCLKDGIYYPLGAEWSEANGQTCSCRGQNDISCQQVVCEDGFFWNLEDGTWDCRCLPDRDCDGERGPVEAICVSWGDPHYITFDGKNMNFMGACTYILSKASRQNDQLPAFEIQATNDRRGSDRVSYTDSALINIYQHTVILGQGRIVTLNGLQVTPPVNLAQGINIQLSGPNVVLSTTFGLRVSFDGNHRLEVVVPPTYFNTTQGICGNFNGDKADDMLKSDGIMAIDANEWGNSWKTNTSCPDEVQIVTPDCEPGLQTIIESNERCGKIMEDFQACHSWVDPQAYYEACVFDVCEYQGSLEMLCQTLEAYVQACAEQGLDLGDWRTPTICPLTCPVNSHYTTCASACPATCTDVAAPNQCNHPCKEACECDLGFVLSGEVCVPQEQCGCLKDGIYYPLGAEWSEANGQTCSCRGQNDISCQQVVCEDGFFWNLEDGTWDCRCLPDRDCDGERGPVEAICVSWGDPHYITFDGKNMNFMGACTYILSKASRQNDQLPAFEIQATNDRRGSDRVSYTDSALINIYQHTVILGQGRIVTLNGLQVTPPVNLAQGINIQLSGPNVVLSTTFGLRVSFDGNHRLEVVVPPTYFNTTQGICGNFNGDKADDMLKSDGIMAIDANEWGNSWKTNTSCPDEVQIVTPDCEPGLQTIIESNERCGKIMEDFQACHSWVDPQAYYEACVFDVCEYQGSLEMLCQTLEAYVQACAEQGLDLGDWRTPTICPLTCPVNSHCTTCASACPATCTDVAAPNQCNHPCKEACECDLGFVLSGEVCVPQGQCGCLKDGIYYPLGAEWSEANGQTCSCRGQNDISCQQVVCEDGFFWNLEDGTWDCRCLPDRDCDGERGPVEAICVSWGDPHYITFDGKNMNFMGACTYILSKASRQNDQLPAFEIQATNDRRGSDRVSYTDSALINIYQHTVILGQGRIVTLNGLQVTPPVNLAQGINIQLSGPNVVLSTTFGLRVSFDGNHRLEVVVPPTYFNTTQGICGNFNGDKADDMLKSDGIMAIDANEWGNSWKTNTSCPDEVQIVTPDCEPGLQTIIESNERCGKIMEDFQACHSWVDPQAYYEACVFDVCEYQGSLEMLCQTLEAYVQACAEQGLDLGDWRTPTICPLTCPVNSHYTTCASACPATCTDVAAPNQCNHPCKEACECDLGFVLSGEVCVPQEQCGCLKDGIYYPLSAEWSEANGQTCSCRGQNDISCQQVVCEDGFFWNLEDGTWDCRCLPDRDCDGERGPVEAICVSWGDPHYITFDGKNMNFMGACTYILSKASRQNDQLPAFEIQATNDRRGSDRVSYTDSALINIYQHTVILGQGRIVTLNGLQVTPPVNLAQGINIQLSGPNVVLSTTFGLRVSFDGNHRLEVVVPPTYFNTTQGICGNFNGDKADDMLKSDGIMAIDANEWGNSWKTNTSCPDEVQIVTPDCEPGLQTIIESNERCGKIMEDFQACHSWVDPQAYYEACVFDVCEYQGSLEMLCQTLEAYVQACAEQGLDLGDWRTPTICPLTCPVNSHYTTCASACPATCTDVAAPNQCNHPCKEACECDLGFVLSGEVCVPQEQCGCLKDGIYYPLGAEWSEANGQTCSCRGQNDISCQQVVCEDGFFWNLEDGTWDCRCLPDRDCDGERGPVEAICVSWGDPHYITFDGKNMNFMGACTYILSKASRQNDQLPAFEIQATNDRRGSDRVSYTDSALINIYQHTVILGQGRIVTLNGLQVTPPVNLAQGINIQLSGPNVVLSTTFGLRVSFDGNHRLEVVVPPTYFNTTQGICGNFNGDKADDMLKSDGIMAIDANEWGNSWKTNTSCPDEVQIVTPDCEPGLQTIIESNERCGKIMEDFQACHSWVDPQAYYEACVFDVCEYQGSLEMLCQTLEAYVQACAEQGLDLGDWRTPTICPLTCPVNSHYTTCASACPATCTDVAAPNQCNHPCKEACECDLGFVLSGEVCVPQEQCGCLKDGIYYPLGAEWSEANGQTCSCRGQNDISCQQVVCEDGFFWNLEDGTWDCRCLPDRDCDGERGPVEAICVSWGDPHYITFDGKNMNFMGACTYILSKASRQNDQLPAFEIQATNDRRGSDRVSYTDSALINIYQYAVILGQGRIVTLNGLQVTPPVNLAQGINIQLSGPNVVLSTTFGLRVSFDGNHRLEVVVPPTYFNTTQGICGNFNGDKADDMLKSDGIMAIDANEWGNSWKTNTSCPDEVQIVTPDCEPGLQTIIESNERCGKIMEDFQACHSWVDPQAYYEACVFDVCEYQGSLEMLCQTLEAYVQACAEQGLDLGDWRTPTICPLTCPVNSHYTTCASACPATCTDVAAPNQCNHPCKEACECDLGFVLSGEVCVPQEQCGCLKDGIYYPLGAEWSEANGQTCSCRGQNDISCQQVVCEDGFFWNLEDGTWDCRCLPDRDCDGERGPVEAICVSWGDPHYITFDGKNMNFMGACTYILSKASRQNDQLPAFEIQATNDRRGSDRVSYTDSALINIYQHTVILGQGRIVTLNGLQVTPPVNLAQGINIQLSGPNVVLSTTFGLRVSFDGNHRLEVVVPPTYFNTTQGICGNFNGDKADDMLKSDGIMAIDANDWGNSWKTNTSCPDEVQIVTPDCEPGLQTIIESNERCGKIMEDFQACHSWVDPQAYYEACVFDVCEYQGSLEMLCQTLEAYVQACAEQGLDLGDWRTPTICPLTCPVNSHCTTCASACPATCTDVAAPNQCNHPCKEACECDLGFVLSGEVCVPQGQCGCLKDGIYYPLGAEWSEANGQTCSCRGQNDISCQQVVCEDGFFWNLEDGTWDCRCLPDRDCDGERGPVEAICVSWGDPHYITFDGKNMNFMGACTYILSKASRQNDQLPAFEIQATNDRRGSDRVSYTDSALINIYQHTVILGQGRIVTLNGLQVTPPVNLAQGINIQLSGPNVVLSTTFGLRVSFDGNHRLEVVVPPTYFNTTQGICGNFNGDKADDMLKSDGIMAIDANEWGNSWKTNTSCPDEVQIVTPDCEPGLQTIIESNERCGKIMEDFQACHSWVDPQAYYEACVFDVCEYQGSLEMLCQTLEAYVQACAEQGLDLGNWRTPTVCPLACPINSHYTSCASACPATCTDVAAPNQCNHPCKEACECDLGFVLSGEVCVPQEQCGCLKDGIYYPLGAEWSEANGQTCSCRGQNDISCQQVVCEDGFFWNLEDGTWDCRCLPDRDCDGERGPVEAICVSWGDPHYLTFDGKNLNYQGACTYILSKASRQNDQLPAFEIQATNDRRGSDRVSYTDSARINIYQHSVVLGQGRAVTLNGLQVTPPVNLAQGINIQLSGPNVVLSTTFGLRVSFDGNHRLEVVVPPTYFNTTQGICGNFNGDQTDDMLKSDGSMAIDAVEWGNSWKTNTSCPDEVVDVVPDCDSGLQTIIESDQRCGKIMEDFQACHSWVDPQAYYDACVYDVCEYQGSLEILCQTLEAYVQACAEQGVDLGDWRTPTICPLACPINSHYTTCASACPATCTDVAAPNQCNHPCKEACECDLGFVLSGEVCVPYEQCGCVKDGFYHPVGEEWGDVNGEVCTCRGKDDIQCQDVTCDEGFFWSLQDGRWDCYCLPDRNCTEDETLVEEGICVSWGDPHYLTFDGRNLNYQGACTYILARAEQQTDVLPAFEIQATNDRRGSDRVSYTDSARITVFRHTVILGQSRVVTVNVL</sequence>
<feature type="domain" description="VWFD" evidence="5">
    <location>
        <begin position="6625"/>
        <end position="6708"/>
    </location>
</feature>
<dbReference type="CDD" id="cd19941">
    <property type="entry name" value="TIL"/>
    <property type="match status" value="17"/>
</dbReference>
<evidence type="ECO:0000259" key="5">
    <source>
        <dbReference type="PROSITE" id="PS51233"/>
    </source>
</evidence>
<dbReference type="InterPro" id="IPR000742">
    <property type="entry name" value="EGF"/>
</dbReference>
<evidence type="ECO:0000256" key="1">
    <source>
        <dbReference type="ARBA" id="ARBA00022737"/>
    </source>
</evidence>
<feature type="domain" description="VWFD" evidence="5">
    <location>
        <begin position="5457"/>
        <end position="5631"/>
    </location>
</feature>
<feature type="domain" description="VWFD" evidence="5">
    <location>
        <begin position="4679"/>
        <end position="4853"/>
    </location>
</feature>
<dbReference type="Pfam" id="PF08742">
    <property type="entry name" value="C8"/>
    <property type="match status" value="17"/>
</dbReference>
<dbReference type="SMART" id="SM00216">
    <property type="entry name" value="VWD"/>
    <property type="match status" value="17"/>
</dbReference>
<feature type="domain" description="VWFD" evidence="5">
    <location>
        <begin position="1178"/>
        <end position="1352"/>
    </location>
</feature>
<keyword evidence="2" id="KW-1015">Disulfide bond</keyword>
<dbReference type="PROSITE" id="PS51233">
    <property type="entry name" value="VWFD"/>
    <property type="match status" value="18"/>
</dbReference>
<proteinExistence type="predicted"/>
<feature type="domain" description="VWFD" evidence="5">
    <location>
        <begin position="3901"/>
        <end position="4075"/>
    </location>
</feature>
<dbReference type="OrthoDB" id="3438930at2759"/>
<feature type="domain" description="VWFD" evidence="5">
    <location>
        <begin position="6235"/>
        <end position="6409"/>
    </location>
</feature>
<keyword evidence="6" id="KW-1185">Reference proteome</keyword>
<dbReference type="Pfam" id="PF00094">
    <property type="entry name" value="VWD"/>
    <property type="match status" value="18"/>
</dbReference>
<dbReference type="GeneID" id="118418132"/>
<dbReference type="Gene3D" id="2.10.25.10">
    <property type="entry name" value="Laminin"/>
    <property type="match status" value="17"/>
</dbReference>
<dbReference type="FunFam" id="2.10.25.10:FF:000055">
    <property type="entry name" value="alpha-tectorin isoform X1"/>
    <property type="match status" value="15"/>
</dbReference>
<name>A0A9J7LBN4_BRAFL</name>
<feature type="domain" description="VWFD" evidence="5">
    <location>
        <begin position="3123"/>
        <end position="3297"/>
    </location>
</feature>
<dbReference type="InterPro" id="IPR036084">
    <property type="entry name" value="Ser_inhib-like_sf"/>
</dbReference>
<feature type="domain" description="VWFD" evidence="5">
    <location>
        <begin position="2734"/>
        <end position="2908"/>
    </location>
</feature>
<protein>
    <submittedName>
        <fullName evidence="7">IgGFc-binding protein-like</fullName>
    </submittedName>
</protein>
<evidence type="ECO:0000313" key="7">
    <source>
        <dbReference type="RefSeq" id="XP_035679858.1"/>
    </source>
</evidence>
<gene>
    <name evidence="7" type="primary">LOC118418132</name>
</gene>
<dbReference type="OMA" id="QCNHPCK"/>
<feature type="domain" description="VWFD" evidence="5">
    <location>
        <begin position="3512"/>
        <end position="3686"/>
    </location>
</feature>
<dbReference type="RefSeq" id="XP_035679858.1">
    <property type="nucleotide sequence ID" value="XM_035823965.1"/>
</dbReference>
<dbReference type="PANTHER" id="PTHR11339">
    <property type="entry name" value="EXTRACELLULAR MATRIX GLYCOPROTEIN RELATED"/>
    <property type="match status" value="1"/>
</dbReference>
<organism evidence="6 7">
    <name type="scientific">Branchiostoma floridae</name>
    <name type="common">Florida lancelet</name>
    <name type="synonym">Amphioxus</name>
    <dbReference type="NCBI Taxonomy" id="7739"/>
    <lineage>
        <taxon>Eukaryota</taxon>
        <taxon>Metazoa</taxon>
        <taxon>Chordata</taxon>
        <taxon>Cephalochordata</taxon>
        <taxon>Leptocardii</taxon>
        <taxon>Amphioxiformes</taxon>
        <taxon>Branchiostomatidae</taxon>
        <taxon>Branchiostoma</taxon>
    </lineage>
</organism>
<feature type="domain" description="VWFD" evidence="5">
    <location>
        <begin position="2345"/>
        <end position="2519"/>
    </location>
</feature>
<evidence type="ECO:0000313" key="6">
    <source>
        <dbReference type="Proteomes" id="UP000001554"/>
    </source>
</evidence>
<evidence type="ECO:0000256" key="2">
    <source>
        <dbReference type="ARBA" id="ARBA00023157"/>
    </source>
</evidence>
<dbReference type="SUPFAM" id="SSF57567">
    <property type="entry name" value="Serine protease inhibitors"/>
    <property type="match status" value="17"/>
</dbReference>
<dbReference type="SMART" id="SM00214">
    <property type="entry name" value="VWC"/>
    <property type="match status" value="3"/>
</dbReference>
<dbReference type="SMART" id="SM00181">
    <property type="entry name" value="EGF"/>
    <property type="match status" value="17"/>
</dbReference>
<reference evidence="6" key="1">
    <citation type="journal article" date="2020" name="Nat. Ecol. Evol.">
        <title>Deeply conserved synteny resolves early events in vertebrate evolution.</title>
        <authorList>
            <person name="Simakov O."/>
            <person name="Marletaz F."/>
            <person name="Yue J.X."/>
            <person name="O'Connell B."/>
            <person name="Jenkins J."/>
            <person name="Brandt A."/>
            <person name="Calef R."/>
            <person name="Tung C.H."/>
            <person name="Huang T.K."/>
            <person name="Schmutz J."/>
            <person name="Satoh N."/>
            <person name="Yu J.K."/>
            <person name="Putnam N.H."/>
            <person name="Green R.E."/>
            <person name="Rokhsar D.S."/>
        </authorList>
    </citation>
    <scope>NUCLEOTIDE SEQUENCE [LARGE SCALE GENOMIC DNA]</scope>
    <source>
        <strain evidence="6">S238N-H82</strain>
    </source>
</reference>
<dbReference type="PANTHER" id="PTHR11339:SF373">
    <property type="entry name" value="VWFD DOMAIN-CONTAINING PROTEIN"/>
    <property type="match status" value="1"/>
</dbReference>
<dbReference type="InterPro" id="IPR014853">
    <property type="entry name" value="VWF/SSPO/ZAN-like_Cys-rich_dom"/>
</dbReference>
<feature type="domain" description="VWFD" evidence="5">
    <location>
        <begin position="4290"/>
        <end position="4464"/>
    </location>
</feature>
<feature type="domain" description="VWFD" evidence="5">
    <location>
        <begin position="1567"/>
        <end position="1741"/>
    </location>
</feature>
<feature type="domain" description="VWFD" evidence="5">
    <location>
        <begin position="5068"/>
        <end position="5242"/>
    </location>
</feature>
<reference evidence="7" key="2">
    <citation type="submission" date="2025-08" db="UniProtKB">
        <authorList>
            <consortium name="RefSeq"/>
        </authorList>
    </citation>
    <scope>IDENTIFICATION</scope>
    <source>
        <strain evidence="7">S238N-H82</strain>
        <tissue evidence="7">Testes</tissue>
    </source>
</reference>
<dbReference type="InterPro" id="IPR001846">
    <property type="entry name" value="VWF_type-D"/>
</dbReference>
<evidence type="ECO:0000256" key="3">
    <source>
        <dbReference type="ARBA" id="ARBA00023180"/>
    </source>
</evidence>
<feature type="domain" description="VWFD" evidence="5">
    <location>
        <begin position="5846"/>
        <end position="6020"/>
    </location>
</feature>
<dbReference type="InterPro" id="IPR002919">
    <property type="entry name" value="TIL_dom"/>
</dbReference>
<feature type="domain" description="VWFD" evidence="5">
    <location>
        <begin position="787"/>
        <end position="961"/>
    </location>
</feature>
<evidence type="ECO:0000256" key="4">
    <source>
        <dbReference type="SAM" id="MobiDB-lite"/>
    </source>
</evidence>
<dbReference type="Proteomes" id="UP000001554">
    <property type="component" value="Chromosome 6"/>
</dbReference>
<dbReference type="KEGG" id="bfo:118418132"/>
<keyword evidence="1" id="KW-0677">Repeat</keyword>
<dbReference type="InterPro" id="IPR050780">
    <property type="entry name" value="Mucin_vWF_Thrombospondin_sf"/>
</dbReference>
<dbReference type="SMART" id="SM00832">
    <property type="entry name" value="C8"/>
    <property type="match status" value="17"/>
</dbReference>
<feature type="domain" description="VWFD" evidence="5">
    <location>
        <begin position="5"/>
        <end position="181"/>
    </location>
</feature>
<keyword evidence="3" id="KW-0325">Glycoprotein</keyword>
<feature type="region of interest" description="Disordered" evidence="4">
    <location>
        <begin position="147"/>
        <end position="167"/>
    </location>
</feature>
<dbReference type="Pfam" id="PF01826">
    <property type="entry name" value="TIL"/>
    <property type="match status" value="17"/>
</dbReference>
<accession>A0A9J7LBN4</accession>
<dbReference type="InterPro" id="IPR001007">
    <property type="entry name" value="VWF_dom"/>
</dbReference>